<evidence type="ECO:0000313" key="11">
    <source>
        <dbReference type="Proteomes" id="UP000017981"/>
    </source>
</evidence>
<feature type="region of interest" description="Disordered" evidence="7">
    <location>
        <begin position="184"/>
        <end position="203"/>
    </location>
</feature>
<dbReference type="Pfam" id="PF05198">
    <property type="entry name" value="IF3_N"/>
    <property type="match status" value="1"/>
</dbReference>
<evidence type="ECO:0000256" key="5">
    <source>
        <dbReference type="NCBIfam" id="TIGR00168"/>
    </source>
</evidence>
<dbReference type="InterPro" id="IPR036788">
    <property type="entry name" value="T_IF-3_C_sf"/>
</dbReference>
<dbReference type="Gene3D" id="3.10.20.80">
    <property type="entry name" value="Translation initiation factor 3 (IF-3), N-terminal domain"/>
    <property type="match status" value="1"/>
</dbReference>
<dbReference type="GO" id="GO:0016020">
    <property type="term" value="C:membrane"/>
    <property type="evidence" value="ECO:0007669"/>
    <property type="project" value="TreeGrafter"/>
</dbReference>
<organism evidence="10 11">
    <name type="scientific">Crocosphaera watsonii WH 0005</name>
    <dbReference type="NCBI Taxonomy" id="423472"/>
    <lineage>
        <taxon>Bacteria</taxon>
        <taxon>Bacillati</taxon>
        <taxon>Cyanobacteriota</taxon>
        <taxon>Cyanophyceae</taxon>
        <taxon>Oscillatoriophycideae</taxon>
        <taxon>Chroococcales</taxon>
        <taxon>Aphanothecaceae</taxon>
        <taxon>Crocosphaera</taxon>
    </lineage>
</organism>
<reference evidence="10 11" key="2">
    <citation type="submission" date="2013-09" db="EMBL/GenBank/DDBJ databases">
        <title>Whole genome comparison of six Crocosphaera watsonii strains with differing phenotypes.</title>
        <authorList>
            <person name="Bench S.R."/>
            <person name="Heller P."/>
            <person name="Frank I."/>
            <person name="Arciniega M."/>
            <person name="Shilova I.N."/>
            <person name="Zehr J.P."/>
        </authorList>
    </citation>
    <scope>NUCLEOTIDE SEQUENCE [LARGE SCALE GENOMIC DNA]</scope>
    <source>
        <strain evidence="10 11">WH 0005</strain>
    </source>
</reference>
<dbReference type="EMBL" id="CAQL01000181">
    <property type="protein sequence ID" value="CCQ54572.1"/>
    <property type="molecule type" value="Genomic_DNA"/>
</dbReference>
<name>T2IP79_CROWT</name>
<comment type="subcellular location">
    <subcellularLocation>
        <location evidence="4 6">Cytoplasm</location>
    </subcellularLocation>
</comment>
<evidence type="ECO:0000256" key="2">
    <source>
        <dbReference type="ARBA" id="ARBA00022540"/>
    </source>
</evidence>
<comment type="subunit">
    <text evidence="4 6">Monomer.</text>
</comment>
<dbReference type="PANTHER" id="PTHR10938">
    <property type="entry name" value="TRANSLATION INITIATION FACTOR IF-3"/>
    <property type="match status" value="1"/>
</dbReference>
<proteinExistence type="inferred from homology"/>
<dbReference type="InterPro" id="IPR019813">
    <property type="entry name" value="Translation_initiation_fac3_CS"/>
</dbReference>
<evidence type="ECO:0000313" key="10">
    <source>
        <dbReference type="EMBL" id="CCQ54572.1"/>
    </source>
</evidence>
<comment type="caution">
    <text evidence="10">The sequence shown here is derived from an EMBL/GenBank/DDBJ whole genome shotgun (WGS) entry which is preliminary data.</text>
</comment>
<dbReference type="InterPro" id="IPR019815">
    <property type="entry name" value="Translation_initiation_fac_3_C"/>
</dbReference>
<keyword evidence="2 4" id="KW-0396">Initiation factor</keyword>
<reference evidence="10 11" key="1">
    <citation type="submission" date="2013-01" db="EMBL/GenBank/DDBJ databases">
        <authorList>
            <person name="Bench S."/>
        </authorList>
    </citation>
    <scope>NUCLEOTIDE SEQUENCE [LARGE SCALE GENOMIC DNA]</scope>
    <source>
        <strain evidence="10 11">WH 0005</strain>
    </source>
</reference>
<accession>T2IP79</accession>
<dbReference type="AlphaFoldDB" id="T2IP79"/>
<dbReference type="SUPFAM" id="SSF55200">
    <property type="entry name" value="Translation initiation factor IF3, C-terminal domain"/>
    <property type="match status" value="1"/>
</dbReference>
<dbReference type="InterPro" id="IPR001288">
    <property type="entry name" value="Translation_initiation_fac_3"/>
</dbReference>
<dbReference type="Pfam" id="PF00707">
    <property type="entry name" value="IF3_C"/>
    <property type="match status" value="1"/>
</dbReference>
<keyword evidence="4" id="KW-0963">Cytoplasm</keyword>
<dbReference type="PROSITE" id="PS00938">
    <property type="entry name" value="IF3"/>
    <property type="match status" value="1"/>
</dbReference>
<protein>
    <recommendedName>
        <fullName evidence="4 5">Translation initiation factor IF-3</fullName>
    </recommendedName>
</protein>
<evidence type="ECO:0000259" key="8">
    <source>
        <dbReference type="Pfam" id="PF00707"/>
    </source>
</evidence>
<dbReference type="Gene3D" id="3.30.110.10">
    <property type="entry name" value="Translation initiation factor 3 (IF-3), C-terminal domain"/>
    <property type="match status" value="1"/>
</dbReference>
<evidence type="ECO:0000256" key="4">
    <source>
        <dbReference type="HAMAP-Rule" id="MF_00080"/>
    </source>
</evidence>
<dbReference type="HAMAP" id="MF_00080">
    <property type="entry name" value="IF_3"/>
    <property type="match status" value="1"/>
</dbReference>
<dbReference type="PANTHER" id="PTHR10938:SF0">
    <property type="entry name" value="TRANSLATION INITIATION FACTOR IF-3, MITOCHONDRIAL"/>
    <property type="match status" value="1"/>
</dbReference>
<keyword evidence="3 4" id="KW-0648">Protein biosynthesis</keyword>
<evidence type="ECO:0000259" key="9">
    <source>
        <dbReference type="Pfam" id="PF05198"/>
    </source>
</evidence>
<gene>
    <name evidence="4" type="primary">infC</name>
    <name evidence="10" type="ORF">CWATWH0005_1630</name>
</gene>
<dbReference type="InterPro" id="IPR036787">
    <property type="entry name" value="T_IF-3_N_sf"/>
</dbReference>
<evidence type="ECO:0000256" key="7">
    <source>
        <dbReference type="SAM" id="MobiDB-lite"/>
    </source>
</evidence>
<feature type="compositionally biased region" description="Polar residues" evidence="7">
    <location>
        <begin position="184"/>
        <end position="197"/>
    </location>
</feature>
<dbReference type="FunFam" id="3.10.20.80:FF:000001">
    <property type="entry name" value="Translation initiation factor IF-3"/>
    <property type="match status" value="1"/>
</dbReference>
<comment type="similarity">
    <text evidence="1 4 6">Belongs to the IF-3 family.</text>
</comment>
<feature type="domain" description="Translation initiation factor 3 C-terminal" evidence="8">
    <location>
        <begin position="119"/>
        <end position="202"/>
    </location>
</feature>
<dbReference type="GO" id="GO:0003743">
    <property type="term" value="F:translation initiation factor activity"/>
    <property type="evidence" value="ECO:0007669"/>
    <property type="project" value="UniProtKB-UniRule"/>
</dbReference>
<evidence type="ECO:0000256" key="3">
    <source>
        <dbReference type="ARBA" id="ARBA00022917"/>
    </source>
</evidence>
<dbReference type="GO" id="GO:0005829">
    <property type="term" value="C:cytosol"/>
    <property type="evidence" value="ECO:0007669"/>
    <property type="project" value="TreeGrafter"/>
</dbReference>
<comment type="function">
    <text evidence="4 6">IF-3 binds to the 30S ribosomal subunit and shifts the equilibrium between 70S ribosomes and their 50S and 30S subunits in favor of the free subunits, thus enhancing the availability of 30S subunits on which protein synthesis initiation begins.</text>
</comment>
<dbReference type="Proteomes" id="UP000017981">
    <property type="component" value="Unassembled WGS sequence"/>
</dbReference>
<dbReference type="GO" id="GO:0043022">
    <property type="term" value="F:ribosome binding"/>
    <property type="evidence" value="ECO:0007669"/>
    <property type="project" value="TreeGrafter"/>
</dbReference>
<feature type="domain" description="Translation initiation factor 3 N-terminal" evidence="9">
    <location>
        <begin position="42"/>
        <end position="110"/>
    </location>
</feature>
<evidence type="ECO:0000256" key="6">
    <source>
        <dbReference type="RuleBase" id="RU000646"/>
    </source>
</evidence>
<dbReference type="InterPro" id="IPR019814">
    <property type="entry name" value="Translation_initiation_fac_3_N"/>
</dbReference>
<sequence>MIQSAWIKLKNVVKQEETSSLGRPRRRNKPVTPFKQSDKYRVNNRIRAEEVRVINEEGEQLGIQPLSEATNLAREAGLDLVEVAPNASPPVCKIIDYGKFKYELQKKESSAKKNRTETTLKEVKLRYCTDTGDLNTKLRQARKFLENGSKVKFSIRFRGRERAFMRLGREKLDNIVERLSDVASQDGSSNYNGSQLSIILEPS</sequence>
<dbReference type="NCBIfam" id="TIGR00168">
    <property type="entry name" value="infC"/>
    <property type="match status" value="1"/>
</dbReference>
<dbReference type="SUPFAM" id="SSF54364">
    <property type="entry name" value="Translation initiation factor IF3, N-terminal domain"/>
    <property type="match status" value="1"/>
</dbReference>
<dbReference type="GO" id="GO:0032790">
    <property type="term" value="P:ribosome disassembly"/>
    <property type="evidence" value="ECO:0007669"/>
    <property type="project" value="TreeGrafter"/>
</dbReference>
<evidence type="ECO:0000256" key="1">
    <source>
        <dbReference type="ARBA" id="ARBA00005439"/>
    </source>
</evidence>